<keyword evidence="1" id="KW-1133">Transmembrane helix</keyword>
<dbReference type="Proteomes" id="UP000178099">
    <property type="component" value="Unassembled WGS sequence"/>
</dbReference>
<gene>
    <name evidence="2" type="ORF">A3D67_02515</name>
</gene>
<sequence length="90" mass="10226">MITALVVAVALLAGIFLTMEIVFSLTAVPAATVIFLSFFVLSKESLELLISLPYFLLCIWFLGALWCGVFLRWVWDRGHPSKKYRGKIFR</sequence>
<keyword evidence="1" id="KW-0472">Membrane</keyword>
<comment type="caution">
    <text evidence="2">The sequence shown here is derived from an EMBL/GenBank/DDBJ whole genome shotgun (WGS) entry which is preliminary data.</text>
</comment>
<accession>A0A1G2DEZ5</accession>
<keyword evidence="1" id="KW-0812">Transmembrane</keyword>
<evidence type="ECO:0000256" key="1">
    <source>
        <dbReference type="SAM" id="Phobius"/>
    </source>
</evidence>
<organism evidence="2 3">
    <name type="scientific">Candidatus Lloydbacteria bacterium RIFCSPHIGHO2_02_FULL_51_22</name>
    <dbReference type="NCBI Taxonomy" id="1798663"/>
    <lineage>
        <taxon>Bacteria</taxon>
        <taxon>Candidatus Lloydiibacteriota</taxon>
    </lineage>
</organism>
<name>A0A1G2DEZ5_9BACT</name>
<evidence type="ECO:0000313" key="3">
    <source>
        <dbReference type="Proteomes" id="UP000178099"/>
    </source>
</evidence>
<protein>
    <submittedName>
        <fullName evidence="2">Uncharacterized protein</fullName>
    </submittedName>
</protein>
<reference evidence="2 3" key="1">
    <citation type="journal article" date="2016" name="Nat. Commun.">
        <title>Thousands of microbial genomes shed light on interconnected biogeochemical processes in an aquifer system.</title>
        <authorList>
            <person name="Anantharaman K."/>
            <person name="Brown C.T."/>
            <person name="Hug L.A."/>
            <person name="Sharon I."/>
            <person name="Castelle C.J."/>
            <person name="Probst A.J."/>
            <person name="Thomas B.C."/>
            <person name="Singh A."/>
            <person name="Wilkins M.J."/>
            <person name="Karaoz U."/>
            <person name="Brodie E.L."/>
            <person name="Williams K.H."/>
            <person name="Hubbard S.S."/>
            <person name="Banfield J.F."/>
        </authorList>
    </citation>
    <scope>NUCLEOTIDE SEQUENCE [LARGE SCALE GENOMIC DNA]</scope>
</reference>
<dbReference type="AlphaFoldDB" id="A0A1G2DEZ5"/>
<dbReference type="EMBL" id="MHLN01000010">
    <property type="protein sequence ID" value="OGZ12113.1"/>
    <property type="molecule type" value="Genomic_DNA"/>
</dbReference>
<proteinExistence type="predicted"/>
<evidence type="ECO:0000313" key="2">
    <source>
        <dbReference type="EMBL" id="OGZ12113.1"/>
    </source>
</evidence>
<feature type="transmembrane region" description="Helical" evidence="1">
    <location>
        <begin position="54"/>
        <end position="75"/>
    </location>
</feature>